<dbReference type="GO" id="GO:0003677">
    <property type="term" value="F:DNA binding"/>
    <property type="evidence" value="ECO:0007669"/>
    <property type="project" value="InterPro"/>
</dbReference>
<feature type="domain" description="HTH cro/C1-type" evidence="1">
    <location>
        <begin position="33"/>
        <end position="91"/>
    </location>
</feature>
<dbReference type="InterPro" id="IPR001387">
    <property type="entry name" value="Cro/C1-type_HTH"/>
</dbReference>
<evidence type="ECO:0000259" key="1">
    <source>
        <dbReference type="PROSITE" id="PS50943"/>
    </source>
</evidence>
<evidence type="ECO:0000313" key="2">
    <source>
        <dbReference type="EMBL" id="PZO17678.1"/>
    </source>
</evidence>
<dbReference type="SMART" id="SM00530">
    <property type="entry name" value="HTH_XRE"/>
    <property type="match status" value="1"/>
</dbReference>
<name>A0A2W4WEN6_9CYAN</name>
<evidence type="ECO:0000313" key="3">
    <source>
        <dbReference type="Proteomes" id="UP000249354"/>
    </source>
</evidence>
<dbReference type="Proteomes" id="UP000249354">
    <property type="component" value="Unassembled WGS sequence"/>
</dbReference>
<accession>A0A2W4WEN6</accession>
<reference evidence="2 3" key="2">
    <citation type="submission" date="2018-06" db="EMBL/GenBank/DDBJ databases">
        <title>Metagenomic assembly of (sub)arctic Cyanobacteria and their associated microbiome from non-axenic cultures.</title>
        <authorList>
            <person name="Baurain D."/>
        </authorList>
    </citation>
    <scope>NUCLEOTIDE SEQUENCE [LARGE SCALE GENOMIC DNA]</scope>
    <source>
        <strain evidence="2">ULC129bin1</strain>
    </source>
</reference>
<gene>
    <name evidence="2" type="ORF">DCF25_10790</name>
</gene>
<proteinExistence type="predicted"/>
<protein>
    <submittedName>
        <fullName evidence="2">Transcriptional regulator</fullName>
    </submittedName>
</protein>
<dbReference type="Pfam" id="PF01381">
    <property type="entry name" value="HTH_3"/>
    <property type="match status" value="1"/>
</dbReference>
<dbReference type="PROSITE" id="PS50943">
    <property type="entry name" value="HTH_CROC1"/>
    <property type="match status" value="1"/>
</dbReference>
<sequence length="104" mass="11263">MEYSELKAELLSDPATKAAYDELAPEFELLRQMLRARQLAGLTQADVAARMGTKAPAITRLESSLGSRKHSPSLATLQKYAAAVGCELQVKMVPSMSIHDSENG</sequence>
<dbReference type="SUPFAM" id="SSF47413">
    <property type="entry name" value="lambda repressor-like DNA-binding domains"/>
    <property type="match status" value="1"/>
</dbReference>
<reference evidence="3" key="1">
    <citation type="submission" date="2018-04" db="EMBL/GenBank/DDBJ databases">
        <authorList>
            <person name="Cornet L."/>
        </authorList>
    </citation>
    <scope>NUCLEOTIDE SEQUENCE [LARGE SCALE GENOMIC DNA]</scope>
</reference>
<organism evidence="2 3">
    <name type="scientific">Leptolyngbya foveolarum</name>
    <dbReference type="NCBI Taxonomy" id="47253"/>
    <lineage>
        <taxon>Bacteria</taxon>
        <taxon>Bacillati</taxon>
        <taxon>Cyanobacteriota</taxon>
        <taxon>Cyanophyceae</taxon>
        <taxon>Leptolyngbyales</taxon>
        <taxon>Leptolyngbyaceae</taxon>
        <taxon>Leptolyngbya group</taxon>
        <taxon>Leptolyngbya</taxon>
    </lineage>
</organism>
<dbReference type="InterPro" id="IPR010982">
    <property type="entry name" value="Lambda_DNA-bd_dom_sf"/>
</dbReference>
<comment type="caution">
    <text evidence="2">The sequence shown here is derived from an EMBL/GenBank/DDBJ whole genome shotgun (WGS) entry which is preliminary data.</text>
</comment>
<dbReference type="CDD" id="cd00093">
    <property type="entry name" value="HTH_XRE"/>
    <property type="match status" value="1"/>
</dbReference>
<dbReference type="Gene3D" id="1.10.260.40">
    <property type="entry name" value="lambda repressor-like DNA-binding domains"/>
    <property type="match status" value="1"/>
</dbReference>
<dbReference type="EMBL" id="QBMC01000064">
    <property type="protein sequence ID" value="PZO17678.1"/>
    <property type="molecule type" value="Genomic_DNA"/>
</dbReference>
<dbReference type="AlphaFoldDB" id="A0A2W4WEN6"/>